<dbReference type="CDD" id="cd08414">
    <property type="entry name" value="PBP2_LTTR_aromatics_like"/>
    <property type="match status" value="1"/>
</dbReference>
<dbReference type="Proteomes" id="UP000184440">
    <property type="component" value="Unassembled WGS sequence"/>
</dbReference>
<evidence type="ECO:0000256" key="3">
    <source>
        <dbReference type="ARBA" id="ARBA00023125"/>
    </source>
</evidence>
<protein>
    <submittedName>
        <fullName evidence="6">DNA-binding transcriptional regulator, LysR family</fullName>
    </submittedName>
</protein>
<organism evidence="6 7">
    <name type="scientific">Cryptosporangium aurantiacum</name>
    <dbReference type="NCBI Taxonomy" id="134849"/>
    <lineage>
        <taxon>Bacteria</taxon>
        <taxon>Bacillati</taxon>
        <taxon>Actinomycetota</taxon>
        <taxon>Actinomycetes</taxon>
        <taxon>Cryptosporangiales</taxon>
        <taxon>Cryptosporangiaceae</taxon>
        <taxon>Cryptosporangium</taxon>
    </lineage>
</organism>
<keyword evidence="2" id="KW-0805">Transcription regulation</keyword>
<evidence type="ECO:0000313" key="6">
    <source>
        <dbReference type="EMBL" id="SHN75706.1"/>
    </source>
</evidence>
<dbReference type="PROSITE" id="PS50931">
    <property type="entry name" value="HTH_LYSR"/>
    <property type="match status" value="1"/>
</dbReference>
<dbReference type="GO" id="GO:0003677">
    <property type="term" value="F:DNA binding"/>
    <property type="evidence" value="ECO:0007669"/>
    <property type="project" value="UniProtKB-KW"/>
</dbReference>
<dbReference type="Gene3D" id="1.10.10.10">
    <property type="entry name" value="Winged helix-like DNA-binding domain superfamily/Winged helix DNA-binding domain"/>
    <property type="match status" value="1"/>
</dbReference>
<dbReference type="EMBL" id="FRCS01000007">
    <property type="protein sequence ID" value="SHN75706.1"/>
    <property type="molecule type" value="Genomic_DNA"/>
</dbReference>
<evidence type="ECO:0000259" key="5">
    <source>
        <dbReference type="PROSITE" id="PS50931"/>
    </source>
</evidence>
<accession>A0A1M7TY80</accession>
<reference evidence="6 7" key="1">
    <citation type="submission" date="2016-11" db="EMBL/GenBank/DDBJ databases">
        <authorList>
            <person name="Jaros S."/>
            <person name="Januszkiewicz K."/>
            <person name="Wedrychowicz H."/>
        </authorList>
    </citation>
    <scope>NUCLEOTIDE SEQUENCE [LARGE SCALE GENOMIC DNA]</scope>
    <source>
        <strain evidence="6 7">DSM 46144</strain>
    </source>
</reference>
<comment type="similarity">
    <text evidence="1">Belongs to the LysR transcriptional regulatory family.</text>
</comment>
<dbReference type="Pfam" id="PF00126">
    <property type="entry name" value="HTH_1"/>
    <property type="match status" value="1"/>
</dbReference>
<dbReference type="GO" id="GO:0003700">
    <property type="term" value="F:DNA-binding transcription factor activity"/>
    <property type="evidence" value="ECO:0007669"/>
    <property type="project" value="InterPro"/>
</dbReference>
<evidence type="ECO:0000256" key="2">
    <source>
        <dbReference type="ARBA" id="ARBA00023015"/>
    </source>
</evidence>
<feature type="domain" description="HTH lysR-type" evidence="5">
    <location>
        <begin position="4"/>
        <end position="61"/>
    </location>
</feature>
<dbReference type="SUPFAM" id="SSF53850">
    <property type="entry name" value="Periplasmic binding protein-like II"/>
    <property type="match status" value="1"/>
</dbReference>
<keyword evidence="4" id="KW-0804">Transcription</keyword>
<sequence>MPDIDLRHLRYLIAVAADGAITSAADRLGMTQPALSRAIRALEADVGVPLLVRRARGVALTEAGSVLVAEARELTDRVDAAVNRARRAAEPEVRLRVSARGCDIAVLQDLTRSYNNDHADAHAEALVVDGNLQSELLRTGGTELALIRAPFDADGLDSDVVAVEPRVVLLPSNHPLADRGVVDRAELAADPVVVWASDGPAERAYALGVDRGDVPAVAGPEVGDVLQLLARVRLGDGIAFVATSLQHAVALPPDVRMVPVNGLSAAELRLVWRAHETSPHIARFVRHAVDGVPVISSEAR</sequence>
<dbReference type="PANTHER" id="PTHR30346:SF0">
    <property type="entry name" value="HCA OPERON TRANSCRIPTIONAL ACTIVATOR HCAR"/>
    <property type="match status" value="1"/>
</dbReference>
<evidence type="ECO:0000256" key="1">
    <source>
        <dbReference type="ARBA" id="ARBA00009437"/>
    </source>
</evidence>
<dbReference type="InterPro" id="IPR036390">
    <property type="entry name" value="WH_DNA-bd_sf"/>
</dbReference>
<keyword evidence="3 6" id="KW-0238">DNA-binding</keyword>
<proteinExistence type="inferred from homology"/>
<dbReference type="FunFam" id="1.10.10.10:FF:000001">
    <property type="entry name" value="LysR family transcriptional regulator"/>
    <property type="match status" value="1"/>
</dbReference>
<dbReference type="AlphaFoldDB" id="A0A1M7TY80"/>
<keyword evidence="7" id="KW-1185">Reference proteome</keyword>
<evidence type="ECO:0000313" key="7">
    <source>
        <dbReference type="Proteomes" id="UP000184440"/>
    </source>
</evidence>
<dbReference type="STRING" id="134849.SAMN05443668_107361"/>
<name>A0A1M7TY80_9ACTN</name>
<dbReference type="SUPFAM" id="SSF46785">
    <property type="entry name" value="Winged helix' DNA-binding domain"/>
    <property type="match status" value="1"/>
</dbReference>
<evidence type="ECO:0000256" key="4">
    <source>
        <dbReference type="ARBA" id="ARBA00023163"/>
    </source>
</evidence>
<dbReference type="InterPro" id="IPR036388">
    <property type="entry name" value="WH-like_DNA-bd_sf"/>
</dbReference>
<dbReference type="PRINTS" id="PR00039">
    <property type="entry name" value="HTHLYSR"/>
</dbReference>
<dbReference type="PANTHER" id="PTHR30346">
    <property type="entry name" value="TRANSCRIPTIONAL DUAL REGULATOR HCAR-RELATED"/>
    <property type="match status" value="1"/>
</dbReference>
<dbReference type="Pfam" id="PF03466">
    <property type="entry name" value="LysR_substrate"/>
    <property type="match status" value="1"/>
</dbReference>
<dbReference type="GO" id="GO:0032993">
    <property type="term" value="C:protein-DNA complex"/>
    <property type="evidence" value="ECO:0007669"/>
    <property type="project" value="TreeGrafter"/>
</dbReference>
<dbReference type="Gene3D" id="3.40.190.10">
    <property type="entry name" value="Periplasmic binding protein-like II"/>
    <property type="match status" value="2"/>
</dbReference>
<gene>
    <name evidence="6" type="ORF">SAMN05443668_107361</name>
</gene>
<dbReference type="InterPro" id="IPR000847">
    <property type="entry name" value="LysR_HTH_N"/>
</dbReference>
<dbReference type="InterPro" id="IPR005119">
    <property type="entry name" value="LysR_subst-bd"/>
</dbReference>